<dbReference type="RefSeq" id="WP_188585425.1">
    <property type="nucleotide sequence ID" value="NZ_BMGC01000004.1"/>
</dbReference>
<dbReference type="Gene3D" id="3.40.190.10">
    <property type="entry name" value="Periplasmic binding protein-like II"/>
    <property type="match status" value="2"/>
</dbReference>
<dbReference type="InterPro" id="IPR036390">
    <property type="entry name" value="WH_DNA-bd_sf"/>
</dbReference>
<keyword evidence="5" id="KW-0804">Transcription</keyword>
<dbReference type="PROSITE" id="PS50931">
    <property type="entry name" value="HTH_LYSR"/>
    <property type="match status" value="1"/>
</dbReference>
<comment type="similarity">
    <text evidence="1">Belongs to the LysR transcriptional regulatory family.</text>
</comment>
<dbReference type="AlphaFoldDB" id="A0A916T0Q1"/>
<dbReference type="GO" id="GO:0003700">
    <property type="term" value="F:DNA-binding transcription factor activity"/>
    <property type="evidence" value="ECO:0007669"/>
    <property type="project" value="InterPro"/>
</dbReference>
<evidence type="ECO:0000259" key="6">
    <source>
        <dbReference type="PROSITE" id="PS50931"/>
    </source>
</evidence>
<dbReference type="PANTHER" id="PTHR30346">
    <property type="entry name" value="TRANSCRIPTIONAL DUAL REGULATOR HCAR-RELATED"/>
    <property type="match status" value="1"/>
</dbReference>
<keyword evidence="8" id="KW-1185">Reference proteome</keyword>
<dbReference type="InterPro" id="IPR000847">
    <property type="entry name" value="LysR_HTH_N"/>
</dbReference>
<reference evidence="7" key="1">
    <citation type="journal article" date="2014" name="Int. J. Syst. Evol. Microbiol.">
        <title>Complete genome sequence of Corynebacterium casei LMG S-19264T (=DSM 44701T), isolated from a smear-ripened cheese.</title>
        <authorList>
            <consortium name="US DOE Joint Genome Institute (JGI-PGF)"/>
            <person name="Walter F."/>
            <person name="Albersmeier A."/>
            <person name="Kalinowski J."/>
            <person name="Ruckert C."/>
        </authorList>
    </citation>
    <scope>NUCLEOTIDE SEQUENCE</scope>
    <source>
        <strain evidence="7">CGMCC 1.12827</strain>
    </source>
</reference>
<sequence>MLDLRQLRALRAVADTGSVLAAARVLDWSQPTVSHHLSALSRLTGTPMVEASSSGTVLTAAGRAWLPHAQALLDRAAQAQDDVRSELAQSRRRIRVGIFPTAAAYLLPTLVQAAGTLGLEPRITETELDGLLDGMAALRLDMAIVYGRRGGTRLPRGSRRIPLTTERLAVALTRNHPLASDPGLTLAMLRNERWILGTTDSDPVDLALFDAAQSSGFTPLPGPRSDDYRVISAYVAAGLGVALIPELALSGVNEDVVVVEIDEPNLERKVSLVVAPWIEGTAVDAIVTALRAELPPAPTSAVGREP</sequence>
<evidence type="ECO:0000313" key="8">
    <source>
        <dbReference type="Proteomes" id="UP000621454"/>
    </source>
</evidence>
<comment type="caution">
    <text evidence="7">The sequence shown here is derived from an EMBL/GenBank/DDBJ whole genome shotgun (WGS) entry which is preliminary data.</text>
</comment>
<evidence type="ECO:0000256" key="2">
    <source>
        <dbReference type="ARBA" id="ARBA00023015"/>
    </source>
</evidence>
<reference evidence="7" key="2">
    <citation type="submission" date="2020-09" db="EMBL/GenBank/DDBJ databases">
        <authorList>
            <person name="Sun Q."/>
            <person name="Zhou Y."/>
        </authorList>
    </citation>
    <scope>NUCLEOTIDE SEQUENCE</scope>
    <source>
        <strain evidence="7">CGMCC 1.12827</strain>
    </source>
</reference>
<dbReference type="EMBL" id="BMGC01000004">
    <property type="protein sequence ID" value="GGB23309.1"/>
    <property type="molecule type" value="Genomic_DNA"/>
</dbReference>
<dbReference type="Proteomes" id="UP000621454">
    <property type="component" value="Unassembled WGS sequence"/>
</dbReference>
<evidence type="ECO:0000256" key="1">
    <source>
        <dbReference type="ARBA" id="ARBA00009437"/>
    </source>
</evidence>
<protein>
    <submittedName>
        <fullName evidence="7">LysR family transcriptional regulator</fullName>
    </submittedName>
</protein>
<accession>A0A916T0Q1</accession>
<keyword evidence="3" id="KW-0238">DNA-binding</keyword>
<keyword evidence="2" id="KW-0805">Transcription regulation</keyword>
<gene>
    <name evidence="7" type="ORF">GCM10011489_09420</name>
</gene>
<organism evidence="7 8">
    <name type="scientific">Gordonia jinhuaensis</name>
    <dbReference type="NCBI Taxonomy" id="1517702"/>
    <lineage>
        <taxon>Bacteria</taxon>
        <taxon>Bacillati</taxon>
        <taxon>Actinomycetota</taxon>
        <taxon>Actinomycetes</taxon>
        <taxon>Mycobacteriales</taxon>
        <taxon>Gordoniaceae</taxon>
        <taxon>Gordonia</taxon>
    </lineage>
</organism>
<dbReference type="Gene3D" id="1.10.10.10">
    <property type="entry name" value="Winged helix-like DNA-binding domain superfamily/Winged helix DNA-binding domain"/>
    <property type="match status" value="1"/>
</dbReference>
<keyword evidence="4" id="KW-0010">Activator</keyword>
<dbReference type="InterPro" id="IPR036388">
    <property type="entry name" value="WH-like_DNA-bd_sf"/>
</dbReference>
<evidence type="ECO:0000256" key="5">
    <source>
        <dbReference type="ARBA" id="ARBA00023163"/>
    </source>
</evidence>
<dbReference type="Pfam" id="PF03466">
    <property type="entry name" value="LysR_substrate"/>
    <property type="match status" value="1"/>
</dbReference>
<evidence type="ECO:0000256" key="3">
    <source>
        <dbReference type="ARBA" id="ARBA00023125"/>
    </source>
</evidence>
<dbReference type="Pfam" id="PF00126">
    <property type="entry name" value="HTH_1"/>
    <property type="match status" value="1"/>
</dbReference>
<name>A0A916T0Q1_9ACTN</name>
<evidence type="ECO:0000256" key="4">
    <source>
        <dbReference type="ARBA" id="ARBA00023159"/>
    </source>
</evidence>
<feature type="domain" description="HTH lysR-type" evidence="6">
    <location>
        <begin position="2"/>
        <end position="59"/>
    </location>
</feature>
<dbReference type="SUPFAM" id="SSF53850">
    <property type="entry name" value="Periplasmic binding protein-like II"/>
    <property type="match status" value="1"/>
</dbReference>
<dbReference type="GO" id="GO:0032993">
    <property type="term" value="C:protein-DNA complex"/>
    <property type="evidence" value="ECO:0007669"/>
    <property type="project" value="TreeGrafter"/>
</dbReference>
<proteinExistence type="inferred from homology"/>
<dbReference type="SUPFAM" id="SSF46785">
    <property type="entry name" value="Winged helix' DNA-binding domain"/>
    <property type="match status" value="1"/>
</dbReference>
<dbReference type="InterPro" id="IPR005119">
    <property type="entry name" value="LysR_subst-bd"/>
</dbReference>
<dbReference type="GO" id="GO:0003677">
    <property type="term" value="F:DNA binding"/>
    <property type="evidence" value="ECO:0007669"/>
    <property type="project" value="UniProtKB-KW"/>
</dbReference>
<evidence type="ECO:0000313" key="7">
    <source>
        <dbReference type="EMBL" id="GGB23309.1"/>
    </source>
</evidence>
<dbReference type="PANTHER" id="PTHR30346:SF29">
    <property type="entry name" value="LYSR SUBSTRATE-BINDING"/>
    <property type="match status" value="1"/>
</dbReference>